<dbReference type="Proteomes" id="UP001472866">
    <property type="component" value="Chromosome 05"/>
</dbReference>
<dbReference type="EMBL" id="CP151505">
    <property type="protein sequence ID" value="WZN62410.1"/>
    <property type="molecule type" value="Genomic_DNA"/>
</dbReference>
<dbReference type="CDD" id="cd02440">
    <property type="entry name" value="AdoMet_MTases"/>
    <property type="match status" value="1"/>
</dbReference>
<keyword evidence="3" id="KW-1185">Reference proteome</keyword>
<dbReference type="InterPro" id="IPR029063">
    <property type="entry name" value="SAM-dependent_MTases_sf"/>
</dbReference>
<dbReference type="Pfam" id="PF02353">
    <property type="entry name" value="CMAS"/>
    <property type="match status" value="1"/>
</dbReference>
<accession>A0AAX4P7S5</accession>
<comment type="similarity">
    <text evidence="1">Belongs to the CFA/CMAS family.</text>
</comment>
<dbReference type="PANTHER" id="PTHR43832:SF1">
    <property type="entry name" value="S-ADENOSYL-L-METHIONINE-DEPENDENT METHYLTRANSFERASES SUPERFAMILY PROTEIN"/>
    <property type="match status" value="1"/>
</dbReference>
<dbReference type="PANTHER" id="PTHR43832">
    <property type="match status" value="1"/>
</dbReference>
<proteinExistence type="inferred from homology"/>
<evidence type="ECO:0000313" key="2">
    <source>
        <dbReference type="EMBL" id="WZN62410.1"/>
    </source>
</evidence>
<name>A0AAX4P7S5_9CHLO</name>
<dbReference type="FunFam" id="3.40.50.150:FF:000554">
    <property type="entry name" value="Cation-transporting ATPase"/>
    <property type="match status" value="1"/>
</dbReference>
<organism evidence="2 3">
    <name type="scientific">Chloropicon roscoffensis</name>
    <dbReference type="NCBI Taxonomy" id="1461544"/>
    <lineage>
        <taxon>Eukaryota</taxon>
        <taxon>Viridiplantae</taxon>
        <taxon>Chlorophyta</taxon>
        <taxon>Chloropicophyceae</taxon>
        <taxon>Chloropicales</taxon>
        <taxon>Chloropicaceae</taxon>
        <taxon>Chloropicon</taxon>
    </lineage>
</organism>
<dbReference type="SUPFAM" id="SSF53335">
    <property type="entry name" value="S-adenosyl-L-methionine-dependent methyltransferases"/>
    <property type="match status" value="1"/>
</dbReference>
<reference evidence="2 3" key="1">
    <citation type="submission" date="2024-03" db="EMBL/GenBank/DDBJ databases">
        <title>Complete genome sequence of the green alga Chloropicon roscoffensis RCC1871.</title>
        <authorList>
            <person name="Lemieux C."/>
            <person name="Pombert J.-F."/>
            <person name="Otis C."/>
            <person name="Turmel M."/>
        </authorList>
    </citation>
    <scope>NUCLEOTIDE SEQUENCE [LARGE SCALE GENOMIC DNA]</scope>
    <source>
        <strain evidence="2 3">RCC1871</strain>
    </source>
</reference>
<evidence type="ECO:0000313" key="3">
    <source>
        <dbReference type="Proteomes" id="UP001472866"/>
    </source>
</evidence>
<dbReference type="Gene3D" id="3.40.50.150">
    <property type="entry name" value="Vaccinia Virus protein VP39"/>
    <property type="match status" value="1"/>
</dbReference>
<dbReference type="AlphaFoldDB" id="A0AAX4P7S5"/>
<sequence length="343" mass="40083">MDKGLVPDFLIRFASRLLLGQTLAGHRKGGSEAQADALNAMVKQLKLLPIAIKTADANEQHYEVPTEYFLRCLGPNLKYSCCLYEDLKRDTLGEAEERMLSLYCDRADFADLKPGSTVLDLGCGWGSLSLYLAKRYPQHNFVSLSNSKTQREFIEGRAEERNLGNLRVHTGDIAEFDGFGEGTFHRILSIEMFEHMKNYELLLEKLYRWLKPKGKLFVHIFTHMRHTYHYEVQSESDWMTKYFFEGGTMPSHDLLLHFQKHLKIERTWHINGKHYARTSRQWLDLMDANKAEILNLFSRKTAYGDEAYAWFVRWRVFYIAVEEMFAYDGGEEWGVSHYKFVKD</sequence>
<gene>
    <name evidence="2" type="ORF">HKI87_05g39470</name>
</gene>
<protein>
    <submittedName>
        <fullName evidence="2">(S)-coclaurine N-methyltransferase</fullName>
    </submittedName>
</protein>
<evidence type="ECO:0000256" key="1">
    <source>
        <dbReference type="ARBA" id="ARBA00010815"/>
    </source>
</evidence>